<organism evidence="2 3">
    <name type="scientific">Effusibacillus consociatus</name>
    <dbReference type="NCBI Taxonomy" id="1117041"/>
    <lineage>
        <taxon>Bacteria</taxon>
        <taxon>Bacillati</taxon>
        <taxon>Bacillota</taxon>
        <taxon>Bacilli</taxon>
        <taxon>Bacillales</taxon>
        <taxon>Alicyclobacillaceae</taxon>
        <taxon>Effusibacillus</taxon>
    </lineage>
</organism>
<keyword evidence="1" id="KW-1133">Transmembrane helix</keyword>
<keyword evidence="1" id="KW-0472">Membrane</keyword>
<comment type="caution">
    <text evidence="2">The sequence shown here is derived from an EMBL/GenBank/DDBJ whole genome shotgun (WGS) entry which is preliminary data.</text>
</comment>
<feature type="transmembrane region" description="Helical" evidence="1">
    <location>
        <begin position="122"/>
        <end position="145"/>
    </location>
</feature>
<protein>
    <submittedName>
        <fullName evidence="2">CBO0543 family protein</fullName>
    </submittedName>
</protein>
<evidence type="ECO:0000256" key="1">
    <source>
        <dbReference type="SAM" id="Phobius"/>
    </source>
</evidence>
<reference evidence="3" key="1">
    <citation type="journal article" date="2019" name="Int. J. Syst. Evol. Microbiol.">
        <title>The Global Catalogue of Microorganisms (GCM) 10K type strain sequencing project: providing services to taxonomists for standard genome sequencing and annotation.</title>
        <authorList>
            <consortium name="The Broad Institute Genomics Platform"/>
            <consortium name="The Broad Institute Genome Sequencing Center for Infectious Disease"/>
            <person name="Wu L."/>
            <person name="Ma J."/>
        </authorList>
    </citation>
    <scope>NUCLEOTIDE SEQUENCE [LARGE SCALE GENOMIC DNA]</scope>
    <source>
        <strain evidence="3">WYCCWR 12678</strain>
    </source>
</reference>
<sequence length="162" mass="19016">MKNVFFIILFLLSWLWFFLQADKTRLRELFGVAVYSSFLGLITDLIMVKYALWSYKGLPQPVFSIPLLLDFGVYPVVAYLFVQNLPGTWGRILLRTLIWSVFAISLEWIVFKTNHMQYHAWWSTKLSFLADILIYLSIAGVYRFYRPAYVNSSQEPPSPVNR</sequence>
<evidence type="ECO:0000313" key="3">
    <source>
        <dbReference type="Proteomes" id="UP001596002"/>
    </source>
</evidence>
<dbReference type="EMBL" id="JBHSHC010000079">
    <property type="protein sequence ID" value="MFC4767607.1"/>
    <property type="molecule type" value="Genomic_DNA"/>
</dbReference>
<accession>A0ABV9Q4M3</accession>
<evidence type="ECO:0000313" key="2">
    <source>
        <dbReference type="EMBL" id="MFC4767607.1"/>
    </source>
</evidence>
<keyword evidence="1" id="KW-0812">Transmembrane</keyword>
<feature type="transmembrane region" description="Helical" evidence="1">
    <location>
        <begin position="30"/>
        <end position="50"/>
    </location>
</feature>
<gene>
    <name evidence="2" type="ORF">ACFO8Q_09560</name>
</gene>
<keyword evidence="3" id="KW-1185">Reference proteome</keyword>
<feature type="transmembrane region" description="Helical" evidence="1">
    <location>
        <begin position="62"/>
        <end position="82"/>
    </location>
</feature>
<dbReference type="NCBIfam" id="NF041644">
    <property type="entry name" value="CBO0543_fam"/>
    <property type="match status" value="1"/>
</dbReference>
<name>A0ABV9Q4M3_9BACL</name>
<proteinExistence type="predicted"/>
<dbReference type="InterPro" id="IPR048147">
    <property type="entry name" value="CBO0543-like"/>
</dbReference>
<feature type="transmembrane region" description="Helical" evidence="1">
    <location>
        <begin position="88"/>
        <end position="110"/>
    </location>
</feature>
<dbReference type="Proteomes" id="UP001596002">
    <property type="component" value="Unassembled WGS sequence"/>
</dbReference>